<gene>
    <name evidence="11" type="primary">uup</name>
    <name evidence="14" type="ORF">FV139_19915</name>
</gene>
<dbReference type="Pfam" id="PF00005">
    <property type="entry name" value="ABC_tran"/>
    <property type="match status" value="2"/>
</dbReference>
<evidence type="ECO:0000256" key="12">
    <source>
        <dbReference type="SAM" id="MobiDB-lite"/>
    </source>
</evidence>
<keyword evidence="11" id="KW-0175">Coiled coil</keyword>
<keyword evidence="8 11" id="KW-0234">DNA repair</keyword>
<dbReference type="AlphaFoldDB" id="A0A5C8ZLV9"/>
<name>A0A5C8ZLV9_9GAMM</name>
<keyword evidence="1 11" id="KW-0963">Cytoplasm</keyword>
<comment type="catalytic activity">
    <reaction evidence="9 11">
        <text>ATP + H2O = ADP + phosphate + H(+)</text>
        <dbReference type="Rhea" id="RHEA:13065"/>
        <dbReference type="ChEBI" id="CHEBI:15377"/>
        <dbReference type="ChEBI" id="CHEBI:15378"/>
        <dbReference type="ChEBI" id="CHEBI:30616"/>
        <dbReference type="ChEBI" id="CHEBI:43474"/>
        <dbReference type="ChEBI" id="CHEBI:456216"/>
    </reaction>
</comment>
<dbReference type="InterPro" id="IPR032781">
    <property type="entry name" value="ABC_tran_Xtn"/>
</dbReference>
<feature type="binding site" evidence="11">
    <location>
        <begin position="348"/>
        <end position="355"/>
    </location>
    <ligand>
        <name>ATP</name>
        <dbReference type="ChEBI" id="CHEBI:30616"/>
        <label>2</label>
    </ligand>
</feature>
<dbReference type="CDD" id="cd03221">
    <property type="entry name" value="ABCF_EF-3"/>
    <property type="match status" value="2"/>
</dbReference>
<feature type="domain" description="ABC transporter" evidence="13">
    <location>
        <begin position="316"/>
        <end position="533"/>
    </location>
</feature>
<dbReference type="PROSITE" id="PS50893">
    <property type="entry name" value="ABC_TRANSPORTER_2"/>
    <property type="match status" value="2"/>
</dbReference>
<evidence type="ECO:0000256" key="9">
    <source>
        <dbReference type="ARBA" id="ARBA00049360"/>
    </source>
</evidence>
<dbReference type="SMART" id="SM00382">
    <property type="entry name" value="AAA"/>
    <property type="match status" value="2"/>
</dbReference>
<dbReference type="Gene3D" id="1.10.287.380">
    <property type="entry name" value="Valyl-tRNA synthetase, C-terminal domain"/>
    <property type="match status" value="1"/>
</dbReference>
<keyword evidence="4 11" id="KW-0227">DNA damage</keyword>
<dbReference type="InterPro" id="IPR003439">
    <property type="entry name" value="ABC_transporter-like_ATP-bd"/>
</dbReference>
<keyword evidence="2 11" id="KW-0677">Repeat</keyword>
<evidence type="ECO:0000256" key="8">
    <source>
        <dbReference type="ARBA" id="ARBA00023204"/>
    </source>
</evidence>
<evidence type="ECO:0000256" key="5">
    <source>
        <dbReference type="ARBA" id="ARBA00022801"/>
    </source>
</evidence>
<feature type="compositionally biased region" description="Low complexity" evidence="12">
    <location>
        <begin position="533"/>
        <end position="554"/>
    </location>
</feature>
<dbReference type="InterPro" id="IPR037118">
    <property type="entry name" value="Val-tRNA_synth_C_sf"/>
</dbReference>
<dbReference type="Pfam" id="PF16326">
    <property type="entry name" value="ABC_tran_CTD"/>
    <property type="match status" value="1"/>
</dbReference>
<feature type="coiled-coil region" evidence="11">
    <location>
        <begin position="567"/>
        <end position="618"/>
    </location>
</feature>
<keyword evidence="5 11" id="KW-0378">Hydrolase</keyword>
<evidence type="ECO:0000313" key="14">
    <source>
        <dbReference type="EMBL" id="TXS89556.1"/>
    </source>
</evidence>
<dbReference type="Proteomes" id="UP000321039">
    <property type="component" value="Unassembled WGS sequence"/>
</dbReference>
<evidence type="ECO:0000256" key="7">
    <source>
        <dbReference type="ARBA" id="ARBA00023125"/>
    </source>
</evidence>
<keyword evidence="3 11" id="KW-0547">Nucleotide-binding</keyword>
<evidence type="ECO:0000256" key="11">
    <source>
        <dbReference type="HAMAP-Rule" id="MF_00848"/>
    </source>
</evidence>
<proteinExistence type="inferred from homology"/>
<keyword evidence="15" id="KW-1185">Reference proteome</keyword>
<dbReference type="FunFam" id="3.40.50.300:FF:000309">
    <property type="entry name" value="ABC transporter ATP-binding protein"/>
    <property type="match status" value="1"/>
</dbReference>
<feature type="region of interest" description="Disordered" evidence="12">
    <location>
        <begin position="533"/>
        <end position="557"/>
    </location>
</feature>
<dbReference type="PANTHER" id="PTHR42855">
    <property type="entry name" value="ABC TRANSPORTER ATP-BINDING SUBUNIT"/>
    <property type="match status" value="1"/>
</dbReference>
<dbReference type="InterPro" id="IPR017871">
    <property type="entry name" value="ABC_transporter-like_CS"/>
</dbReference>
<sequence>MPLLKLDAVQLQFGTHTILDHVDLTITRGEKLGLLGRNGMGKTTLLKLLAGEMAPDAGERWLRPGVKLARLEQTLPDADNASVYDVVAGGLPEAGELLKAYHHLSLQGGDVDMNELARVQQQLETADGWNLQQRVETTLSQLQLPADTPMRELSGGWRRRVALARALVCEPDILLLDEPTNHLDIPAIEWLEGQLQQYRGALILITHDRRFLQNVVNSIAELDRGHLSVWRGDYRGFLEHREAELAAEERANALFDKKLAQEEVWIRQGIKARRTRNEGRVRALKAMREERSQRRARVGKASFALEDAAGSGKIVAELQDVSKAFGDKAILRNFSTIIQRGDRVGIVGANGAGKSTLVKLLLGEIAPDSGTVKLGSKLEIAYSDQLRGALDPEKNLIDNVCGGQEFIDIKGKRKHAISYLGDFLFTPDRVRTPVKALSGGEQNRAVLAQLFSKPANLLVLDEPTNDLDIETLELLEEILLDFDGTVILVSHDRDFMDRVVTGLLVVEGNGVVSEHAGGYSDWESRGGRLLEAPQEKQAAPAQKPATPAQATPAKARQKLSYKDQRELDALPATIEKLEQRQAALESEMASSGFYEQAREQVDATLKELTEVQADLEAAFERWAELDG</sequence>
<dbReference type="GO" id="GO:0005524">
    <property type="term" value="F:ATP binding"/>
    <property type="evidence" value="ECO:0007669"/>
    <property type="project" value="UniProtKB-UniRule"/>
</dbReference>
<evidence type="ECO:0000256" key="3">
    <source>
        <dbReference type="ARBA" id="ARBA00022741"/>
    </source>
</evidence>
<dbReference type="SUPFAM" id="SSF52540">
    <property type="entry name" value="P-loop containing nucleoside triphosphate hydrolases"/>
    <property type="match status" value="2"/>
</dbReference>
<comment type="function">
    <text evidence="11">Probably plays a role in ribosome assembly or function. May be involved in resolution of branched DNA intermediates that result from template switching in postreplication gaps. Binds DNA and has ATPase activity.</text>
</comment>
<evidence type="ECO:0000256" key="6">
    <source>
        <dbReference type="ARBA" id="ARBA00022840"/>
    </source>
</evidence>
<evidence type="ECO:0000256" key="4">
    <source>
        <dbReference type="ARBA" id="ARBA00022763"/>
    </source>
</evidence>
<feature type="domain" description="ABC transporter" evidence="13">
    <location>
        <begin position="4"/>
        <end position="249"/>
    </location>
</feature>
<evidence type="ECO:0000256" key="10">
    <source>
        <dbReference type="ARBA" id="ARBA00061478"/>
    </source>
</evidence>
<comment type="caution">
    <text evidence="11">Lacks conserved residue(s) required for the propagation of feature annotation.</text>
</comment>
<dbReference type="GO" id="GO:0016887">
    <property type="term" value="F:ATP hydrolysis activity"/>
    <property type="evidence" value="ECO:0007669"/>
    <property type="project" value="UniProtKB-UniRule"/>
</dbReference>
<organism evidence="14 15">
    <name type="scientific">Parahaliea maris</name>
    <dbReference type="NCBI Taxonomy" id="2716870"/>
    <lineage>
        <taxon>Bacteria</taxon>
        <taxon>Pseudomonadati</taxon>
        <taxon>Pseudomonadota</taxon>
        <taxon>Gammaproteobacteria</taxon>
        <taxon>Cellvibrionales</taxon>
        <taxon>Halieaceae</taxon>
        <taxon>Parahaliea</taxon>
    </lineage>
</organism>
<dbReference type="InterPro" id="IPR032524">
    <property type="entry name" value="ABC_tran_C"/>
</dbReference>
<evidence type="ECO:0000313" key="15">
    <source>
        <dbReference type="Proteomes" id="UP000321039"/>
    </source>
</evidence>
<dbReference type="HAMAP" id="MF_00848">
    <property type="entry name" value="Uup"/>
    <property type="match status" value="1"/>
</dbReference>
<dbReference type="GO" id="GO:0043022">
    <property type="term" value="F:ribosome binding"/>
    <property type="evidence" value="ECO:0007669"/>
    <property type="project" value="UniProtKB-UniRule"/>
</dbReference>
<dbReference type="PROSITE" id="PS00211">
    <property type="entry name" value="ABC_TRANSPORTER_1"/>
    <property type="match status" value="2"/>
</dbReference>
<dbReference type="GO" id="GO:0005737">
    <property type="term" value="C:cytoplasm"/>
    <property type="evidence" value="ECO:0007669"/>
    <property type="project" value="UniProtKB-SubCell"/>
</dbReference>
<dbReference type="Pfam" id="PF12848">
    <property type="entry name" value="ABC_tran_Xtn"/>
    <property type="match status" value="1"/>
</dbReference>
<evidence type="ECO:0000256" key="1">
    <source>
        <dbReference type="ARBA" id="ARBA00022490"/>
    </source>
</evidence>
<comment type="similarity">
    <text evidence="10 11">Belongs to the ABC transporter superfamily. ABCF family. Uup subfamily.</text>
</comment>
<keyword evidence="6 11" id="KW-0067">ATP-binding</keyword>
<comment type="subcellular location">
    <subcellularLocation>
        <location evidence="11">Cytoplasm</location>
    </subcellularLocation>
    <text evidence="11">Associates with ribosomes.</text>
</comment>
<protein>
    <recommendedName>
        <fullName evidence="11">ATP-binding protein Uup</fullName>
        <ecNumber evidence="11">3.6.1.-</ecNumber>
    </recommendedName>
</protein>
<reference evidence="14 15" key="1">
    <citation type="submission" date="2019-08" db="EMBL/GenBank/DDBJ databases">
        <title>Parahaliea maris sp. nov., isolated from the surface seawater.</title>
        <authorList>
            <person name="Liu Y."/>
        </authorList>
    </citation>
    <scope>NUCLEOTIDE SEQUENCE [LARGE SCALE GENOMIC DNA]</scope>
    <source>
        <strain evidence="14 15">HSLHS9</strain>
    </source>
</reference>
<comment type="caution">
    <text evidence="14">The sequence shown here is derived from an EMBL/GenBank/DDBJ whole genome shotgun (WGS) entry which is preliminary data.</text>
</comment>
<dbReference type="EC" id="3.6.1.-" evidence="11"/>
<dbReference type="InterPro" id="IPR027417">
    <property type="entry name" value="P-loop_NTPase"/>
</dbReference>
<evidence type="ECO:0000259" key="13">
    <source>
        <dbReference type="PROSITE" id="PS50893"/>
    </source>
</evidence>
<dbReference type="GO" id="GO:0003677">
    <property type="term" value="F:DNA binding"/>
    <property type="evidence" value="ECO:0007669"/>
    <property type="project" value="UniProtKB-UniRule"/>
</dbReference>
<dbReference type="Gene3D" id="3.40.50.300">
    <property type="entry name" value="P-loop containing nucleotide triphosphate hydrolases"/>
    <property type="match status" value="2"/>
</dbReference>
<accession>A0A5C8ZLV9</accession>
<keyword evidence="7 11" id="KW-0238">DNA-binding</keyword>
<dbReference type="InterPro" id="IPR043686">
    <property type="entry name" value="Uup"/>
</dbReference>
<dbReference type="PANTHER" id="PTHR42855:SF1">
    <property type="entry name" value="ABC TRANSPORTER DOMAIN-CONTAINING PROTEIN"/>
    <property type="match status" value="1"/>
</dbReference>
<dbReference type="FunFam" id="3.40.50.300:FF:000011">
    <property type="entry name" value="Putative ABC transporter ATP-binding component"/>
    <property type="match status" value="1"/>
</dbReference>
<dbReference type="RefSeq" id="WP_148070248.1">
    <property type="nucleotide sequence ID" value="NZ_VRZA01000010.1"/>
</dbReference>
<dbReference type="GO" id="GO:0006281">
    <property type="term" value="P:DNA repair"/>
    <property type="evidence" value="ECO:0007669"/>
    <property type="project" value="UniProtKB-KW"/>
</dbReference>
<dbReference type="InterPro" id="IPR003593">
    <property type="entry name" value="AAA+_ATPase"/>
</dbReference>
<evidence type="ECO:0000256" key="2">
    <source>
        <dbReference type="ARBA" id="ARBA00022737"/>
    </source>
</evidence>
<dbReference type="InterPro" id="IPR051309">
    <property type="entry name" value="ABCF_ATPase"/>
</dbReference>
<dbReference type="EMBL" id="VRZA01000010">
    <property type="protein sequence ID" value="TXS89556.1"/>
    <property type="molecule type" value="Genomic_DNA"/>
</dbReference>